<dbReference type="NCBIfam" id="NF041045">
    <property type="entry name" value="RsbA_anti_sig"/>
    <property type="match status" value="1"/>
</dbReference>
<dbReference type="SUPFAM" id="SSF55874">
    <property type="entry name" value="ATPase domain of HSP90 chaperone/DNA topoisomerase II/histidine kinase"/>
    <property type="match status" value="1"/>
</dbReference>
<name>A0ABP6LFN2_9ACTN</name>
<dbReference type="CDD" id="cd16936">
    <property type="entry name" value="HATPase_RsbW-like"/>
    <property type="match status" value="1"/>
</dbReference>
<organism evidence="4 5">
    <name type="scientific">Streptosporangium longisporum</name>
    <dbReference type="NCBI Taxonomy" id="46187"/>
    <lineage>
        <taxon>Bacteria</taxon>
        <taxon>Bacillati</taxon>
        <taxon>Actinomycetota</taxon>
        <taxon>Actinomycetes</taxon>
        <taxon>Streptosporangiales</taxon>
        <taxon>Streptosporangiaceae</taxon>
        <taxon>Streptosporangium</taxon>
    </lineage>
</organism>
<dbReference type="InterPro" id="IPR047718">
    <property type="entry name" value="RsbA-like_anti_sig"/>
</dbReference>
<dbReference type="InterPro" id="IPR003594">
    <property type="entry name" value="HATPase_dom"/>
</dbReference>
<dbReference type="InterPro" id="IPR036890">
    <property type="entry name" value="HATPase_C_sf"/>
</dbReference>
<dbReference type="Proteomes" id="UP001499930">
    <property type="component" value="Unassembled WGS sequence"/>
</dbReference>
<dbReference type="InterPro" id="IPR050267">
    <property type="entry name" value="Anti-sigma-factor_SerPK"/>
</dbReference>
<evidence type="ECO:0000259" key="3">
    <source>
        <dbReference type="Pfam" id="PF14417"/>
    </source>
</evidence>
<evidence type="ECO:0000313" key="5">
    <source>
        <dbReference type="Proteomes" id="UP001499930"/>
    </source>
</evidence>
<keyword evidence="1" id="KW-0723">Serine/threonine-protein kinase</keyword>
<dbReference type="EMBL" id="BAAAWD010000030">
    <property type="protein sequence ID" value="GAA3039927.1"/>
    <property type="molecule type" value="Genomic_DNA"/>
</dbReference>
<dbReference type="PANTHER" id="PTHR35526:SF3">
    <property type="entry name" value="ANTI-SIGMA-F FACTOR RSBW"/>
    <property type="match status" value="1"/>
</dbReference>
<protein>
    <submittedName>
        <fullName evidence="4">Anti-sigma factor RsbA family regulatory protein</fullName>
    </submittedName>
</protein>
<dbReference type="Gene3D" id="3.30.565.10">
    <property type="entry name" value="Histidine kinase-like ATPase, C-terminal domain"/>
    <property type="match status" value="1"/>
</dbReference>
<keyword evidence="5" id="KW-1185">Reference proteome</keyword>
<dbReference type="Pfam" id="PF13581">
    <property type="entry name" value="HATPase_c_2"/>
    <property type="match status" value="1"/>
</dbReference>
<proteinExistence type="predicted"/>
<dbReference type="RefSeq" id="WP_344907198.1">
    <property type="nucleotide sequence ID" value="NZ_BAAAWD010000030.1"/>
</dbReference>
<accession>A0ABP6LFN2</accession>
<dbReference type="Pfam" id="PF14417">
    <property type="entry name" value="MEDS"/>
    <property type="match status" value="1"/>
</dbReference>
<keyword evidence="1" id="KW-0808">Transferase</keyword>
<feature type="domain" description="MEDS" evidence="3">
    <location>
        <begin position="15"/>
        <end position="159"/>
    </location>
</feature>
<keyword evidence="1" id="KW-0418">Kinase</keyword>
<sequence>MSTLTADTTAPGLVHQALIYDDDRAFLAATTGFCLDGLACGDRVLAVTTEANAGLLRTALGDAADEVEFAVARDWYDAPGRTLAAYNDYVETHSAAHRRIRVIGEPVWHGRDGRQEAEWTRYESVINVAFAGSPAWILCPYDTRTVPGRVVADARRTHPELLDGSGAHRSDAYTDPASFTHAADRLPLPPPPPGAGVTVRFDADLARMRERVAAWARTLDLPAERAERLVLAVNEVATNAVEHGGGNGELRLWADAGSVHCDVTDSGSMDVPFPGHLPPALPGQRGHGLWVVRQVCDLLEIRTGRPGTQVRLRLTRG</sequence>
<dbReference type="InterPro" id="IPR025847">
    <property type="entry name" value="MEDS_domain"/>
</dbReference>
<reference evidence="5" key="1">
    <citation type="journal article" date="2019" name="Int. J. Syst. Evol. Microbiol.">
        <title>The Global Catalogue of Microorganisms (GCM) 10K type strain sequencing project: providing services to taxonomists for standard genome sequencing and annotation.</title>
        <authorList>
            <consortium name="The Broad Institute Genomics Platform"/>
            <consortium name="The Broad Institute Genome Sequencing Center for Infectious Disease"/>
            <person name="Wu L."/>
            <person name="Ma J."/>
        </authorList>
    </citation>
    <scope>NUCLEOTIDE SEQUENCE [LARGE SCALE GENOMIC DNA]</scope>
    <source>
        <strain evidence="5">JCM 3106</strain>
    </source>
</reference>
<evidence type="ECO:0000259" key="2">
    <source>
        <dbReference type="Pfam" id="PF13581"/>
    </source>
</evidence>
<gene>
    <name evidence="4" type="ORF">GCM10017559_80360</name>
</gene>
<evidence type="ECO:0000313" key="4">
    <source>
        <dbReference type="EMBL" id="GAA3039927.1"/>
    </source>
</evidence>
<evidence type="ECO:0000256" key="1">
    <source>
        <dbReference type="ARBA" id="ARBA00022527"/>
    </source>
</evidence>
<feature type="domain" description="Histidine kinase/HSP90-like ATPase" evidence="2">
    <location>
        <begin position="203"/>
        <end position="313"/>
    </location>
</feature>
<comment type="caution">
    <text evidence="4">The sequence shown here is derived from an EMBL/GenBank/DDBJ whole genome shotgun (WGS) entry which is preliminary data.</text>
</comment>
<dbReference type="PANTHER" id="PTHR35526">
    <property type="entry name" value="ANTI-SIGMA-F FACTOR RSBW-RELATED"/>
    <property type="match status" value="1"/>
</dbReference>